<dbReference type="AlphaFoldDB" id="A0A6A1UUK7"/>
<organism evidence="3 4">
    <name type="scientific">Morella rubra</name>
    <name type="common">Chinese bayberry</name>
    <dbReference type="NCBI Taxonomy" id="262757"/>
    <lineage>
        <taxon>Eukaryota</taxon>
        <taxon>Viridiplantae</taxon>
        <taxon>Streptophyta</taxon>
        <taxon>Embryophyta</taxon>
        <taxon>Tracheophyta</taxon>
        <taxon>Spermatophyta</taxon>
        <taxon>Magnoliopsida</taxon>
        <taxon>eudicotyledons</taxon>
        <taxon>Gunneridae</taxon>
        <taxon>Pentapetalae</taxon>
        <taxon>rosids</taxon>
        <taxon>fabids</taxon>
        <taxon>Fagales</taxon>
        <taxon>Myricaceae</taxon>
        <taxon>Morella</taxon>
    </lineage>
</organism>
<dbReference type="InterPro" id="IPR008546">
    <property type="entry name" value="VAN3-bd-like_auxin_canal"/>
</dbReference>
<dbReference type="OrthoDB" id="684573at2759"/>
<feature type="domain" description="VAN3-binding protein-like auxin canalisation" evidence="2">
    <location>
        <begin position="69"/>
        <end position="212"/>
    </location>
</feature>
<dbReference type="InterPro" id="IPR040269">
    <property type="entry name" value="VAB"/>
</dbReference>
<dbReference type="GO" id="GO:0010087">
    <property type="term" value="P:phloem or xylem histogenesis"/>
    <property type="evidence" value="ECO:0007669"/>
    <property type="project" value="TreeGrafter"/>
</dbReference>
<dbReference type="Proteomes" id="UP000516437">
    <property type="component" value="Chromosome 8"/>
</dbReference>
<dbReference type="GO" id="GO:0009734">
    <property type="term" value="P:auxin-activated signaling pathway"/>
    <property type="evidence" value="ECO:0007669"/>
    <property type="project" value="TreeGrafter"/>
</dbReference>
<gene>
    <name evidence="3" type="ORF">CJ030_MR8G001611</name>
</gene>
<dbReference type="EMBL" id="RXIC02000026">
    <property type="protein sequence ID" value="KAB1204099.1"/>
    <property type="molecule type" value="Genomic_DNA"/>
</dbReference>
<dbReference type="Pfam" id="PF05703">
    <property type="entry name" value="Auxin_canalis"/>
    <property type="match status" value="1"/>
</dbReference>
<keyword evidence="4" id="KW-1185">Reference proteome</keyword>
<dbReference type="GO" id="GO:0010305">
    <property type="term" value="P:leaf vascular tissue pattern formation"/>
    <property type="evidence" value="ECO:0007669"/>
    <property type="project" value="TreeGrafter"/>
</dbReference>
<evidence type="ECO:0000313" key="3">
    <source>
        <dbReference type="EMBL" id="KAB1204099.1"/>
    </source>
</evidence>
<evidence type="ECO:0000256" key="1">
    <source>
        <dbReference type="SAM" id="MobiDB-lite"/>
    </source>
</evidence>
<sequence length="291" mass="31526">MGKRKGSMVYRLERYSLLNCYLEEHEGKLLGDHSSQEQGGKEEMKQTEGLAARSNKSTFSRTWLTIENSVPSVLQKRKFFTSFFRGKVKTKEEDRLRTANVHAALSVSCLAAAIAGFAANGTKEQAKHVNPAINIAGKEEWDKSMGDIVASAAALIATVCAEAAESIGANRAHIASAVNSGLATQTPADMITLTATAATCLRGASILKSRAAGHGYFARRLELLEVGAQLAVVTPSDKIFHVTEETAESHGNFSISLQSDNGDIKLYFEDENQSLLWMSVISNLLQMHNSC</sequence>
<evidence type="ECO:0000259" key="2">
    <source>
        <dbReference type="Pfam" id="PF05703"/>
    </source>
</evidence>
<feature type="region of interest" description="Disordered" evidence="1">
    <location>
        <begin position="31"/>
        <end position="53"/>
    </location>
</feature>
<dbReference type="PANTHER" id="PTHR31351">
    <property type="entry name" value="EXPRESSED PROTEIN"/>
    <property type="match status" value="1"/>
</dbReference>
<accession>A0A6A1UUK7</accession>
<reference evidence="3 4" key="1">
    <citation type="journal article" date="2019" name="Plant Biotechnol. J.">
        <title>The red bayberry genome and genetic basis of sex determination.</title>
        <authorList>
            <person name="Jia H.M."/>
            <person name="Jia H.J."/>
            <person name="Cai Q.L."/>
            <person name="Wang Y."/>
            <person name="Zhao H.B."/>
            <person name="Yang W.F."/>
            <person name="Wang G.Y."/>
            <person name="Li Y.H."/>
            <person name="Zhan D.L."/>
            <person name="Shen Y.T."/>
            <person name="Niu Q.F."/>
            <person name="Chang L."/>
            <person name="Qiu J."/>
            <person name="Zhao L."/>
            <person name="Xie H.B."/>
            <person name="Fu W.Y."/>
            <person name="Jin J."/>
            <person name="Li X.W."/>
            <person name="Jiao Y."/>
            <person name="Zhou C.C."/>
            <person name="Tu T."/>
            <person name="Chai C.Y."/>
            <person name="Gao J.L."/>
            <person name="Fan L.J."/>
            <person name="van de Weg E."/>
            <person name="Wang J.Y."/>
            <person name="Gao Z.S."/>
        </authorList>
    </citation>
    <scope>NUCLEOTIDE SEQUENCE [LARGE SCALE GENOMIC DNA]</scope>
    <source>
        <tissue evidence="3">Leaves</tissue>
    </source>
</reference>
<dbReference type="PANTHER" id="PTHR31351:SF30">
    <property type="entry name" value="VAN3-BINDING PROTEIN-LIKE"/>
    <property type="match status" value="1"/>
</dbReference>
<comment type="caution">
    <text evidence="3">The sequence shown here is derived from an EMBL/GenBank/DDBJ whole genome shotgun (WGS) entry which is preliminary data.</text>
</comment>
<proteinExistence type="predicted"/>
<evidence type="ECO:0000313" key="4">
    <source>
        <dbReference type="Proteomes" id="UP000516437"/>
    </source>
</evidence>
<feature type="compositionally biased region" description="Basic and acidic residues" evidence="1">
    <location>
        <begin position="31"/>
        <end position="46"/>
    </location>
</feature>
<protein>
    <recommendedName>
        <fullName evidence="2">VAN3-binding protein-like auxin canalisation domain-containing protein</fullName>
    </recommendedName>
</protein>
<name>A0A6A1UUK7_9ROSI</name>